<feature type="disulfide bond" evidence="1">
    <location>
        <begin position="236"/>
        <end position="246"/>
    </location>
</feature>
<dbReference type="EMBL" id="KN847546">
    <property type="protein sequence ID" value="KIW03079.1"/>
    <property type="molecule type" value="Genomic_DNA"/>
</dbReference>
<dbReference type="SUPFAM" id="SSF49870">
    <property type="entry name" value="Osmotin, thaumatin-like protein"/>
    <property type="match status" value="1"/>
</dbReference>
<dbReference type="Gene3D" id="2.60.110.10">
    <property type="entry name" value="Thaumatin"/>
    <property type="match status" value="1"/>
</dbReference>
<evidence type="ECO:0000313" key="3">
    <source>
        <dbReference type="EMBL" id="KIW03079.1"/>
    </source>
</evidence>
<dbReference type="HOGENOM" id="CLU_043181_7_0_1"/>
<dbReference type="PANTHER" id="PTHR31048">
    <property type="entry name" value="OS03G0233200 PROTEIN"/>
    <property type="match status" value="1"/>
</dbReference>
<evidence type="ECO:0008006" key="5">
    <source>
        <dbReference type="Google" id="ProtNLM"/>
    </source>
</evidence>
<feature type="disulfide bond" evidence="1">
    <location>
        <begin position="226"/>
        <end position="235"/>
    </location>
</feature>
<feature type="disulfide bond" evidence="1">
    <location>
        <begin position="203"/>
        <end position="222"/>
    </location>
</feature>
<keyword evidence="1" id="KW-1015">Disulfide bond</keyword>
<accession>A0A0D2AVC4</accession>
<proteinExistence type="predicted"/>
<dbReference type="InterPro" id="IPR001938">
    <property type="entry name" value="Thaumatin"/>
</dbReference>
<evidence type="ECO:0000256" key="2">
    <source>
        <dbReference type="SAM" id="SignalP"/>
    </source>
</evidence>
<gene>
    <name evidence="3" type="ORF">PV09_05724</name>
</gene>
<feature type="disulfide bond" evidence="1">
    <location>
        <begin position="79"/>
        <end position="89"/>
    </location>
</feature>
<dbReference type="InterPro" id="IPR037176">
    <property type="entry name" value="Osmotin/thaumatin-like_sf"/>
</dbReference>
<dbReference type="STRING" id="253628.A0A0D2AVC4"/>
<dbReference type="PROSITE" id="PS00316">
    <property type="entry name" value="THAUMATIN_1"/>
    <property type="match status" value="1"/>
</dbReference>
<dbReference type="PRINTS" id="PR00347">
    <property type="entry name" value="THAUMATIN"/>
</dbReference>
<dbReference type="Proteomes" id="UP000053259">
    <property type="component" value="Unassembled WGS sequence"/>
</dbReference>
<keyword evidence="2" id="KW-0732">Signal</keyword>
<dbReference type="GeneID" id="27313697"/>
<dbReference type="PROSITE" id="PS51367">
    <property type="entry name" value="THAUMATIN_2"/>
    <property type="match status" value="1"/>
</dbReference>
<dbReference type="SMART" id="SM00205">
    <property type="entry name" value="THN"/>
    <property type="match status" value="1"/>
</dbReference>
<feature type="chain" id="PRO_5002238703" description="Thaumatin-like protein 1" evidence="2">
    <location>
        <begin position="22"/>
        <end position="327"/>
    </location>
</feature>
<dbReference type="InParanoid" id="A0A0D2AVC4"/>
<dbReference type="PIRSF" id="PIRSF002703">
    <property type="entry name" value="Thaumatin"/>
    <property type="match status" value="1"/>
</dbReference>
<evidence type="ECO:0000313" key="4">
    <source>
        <dbReference type="Proteomes" id="UP000053259"/>
    </source>
</evidence>
<feature type="disulfide bond" evidence="1">
    <location>
        <begin position="32"/>
        <end position="287"/>
    </location>
</feature>
<dbReference type="OrthoDB" id="430315at2759"/>
<protein>
    <recommendedName>
        <fullName evidence="5">Thaumatin-like protein 1</fullName>
    </recommendedName>
</protein>
<dbReference type="InterPro" id="IPR017949">
    <property type="entry name" value="Thaumatin_CS"/>
</dbReference>
<sequence length="327" mass="34687">MPVNMASRILLTTIIACTVQATTVELMVTNRCTDNIWPAIVTQEGTGPSESGFQLAPGISRNLTVGTDWNGRVWGRTNCTFDDKGSGGCLTGDCGGILNCTGNGEASTLAEFNLPGGLNQSYYDISLVDGYNLPLAIEVILDGNNPFQPLPNTTNPSCIGGVQGFASMPYDPYANGQEFLNTSSRTPLPFESKLTTNDVSKWCPSDLKLKAAESGSSAFNPCVSPCERYKVSIYCCTDNYDSAKKCHPNYYAIQAKKVCPDAYSYAFDDASSTFTAPLGTGFEVIFCPGGRSTTIQKTLNPSAGTSIVPNLAAVFTASSILVLALLG</sequence>
<dbReference type="RefSeq" id="XP_016212948.1">
    <property type="nucleotide sequence ID" value="XM_016359269.1"/>
</dbReference>
<dbReference type="AlphaFoldDB" id="A0A0D2AVC4"/>
<keyword evidence="4" id="KW-1185">Reference proteome</keyword>
<organism evidence="3 4">
    <name type="scientific">Verruconis gallopava</name>
    <dbReference type="NCBI Taxonomy" id="253628"/>
    <lineage>
        <taxon>Eukaryota</taxon>
        <taxon>Fungi</taxon>
        <taxon>Dikarya</taxon>
        <taxon>Ascomycota</taxon>
        <taxon>Pezizomycotina</taxon>
        <taxon>Dothideomycetes</taxon>
        <taxon>Pleosporomycetidae</taxon>
        <taxon>Venturiales</taxon>
        <taxon>Sympoventuriaceae</taxon>
        <taxon>Verruconis</taxon>
    </lineage>
</organism>
<dbReference type="Pfam" id="PF00314">
    <property type="entry name" value="Thaumatin"/>
    <property type="match status" value="1"/>
</dbReference>
<feature type="signal peptide" evidence="2">
    <location>
        <begin position="1"/>
        <end position="21"/>
    </location>
</feature>
<name>A0A0D2AVC4_9PEZI</name>
<reference evidence="3 4" key="1">
    <citation type="submission" date="2015-01" db="EMBL/GenBank/DDBJ databases">
        <title>The Genome Sequence of Ochroconis gallopava CBS43764.</title>
        <authorList>
            <consortium name="The Broad Institute Genomics Platform"/>
            <person name="Cuomo C."/>
            <person name="de Hoog S."/>
            <person name="Gorbushina A."/>
            <person name="Stielow B."/>
            <person name="Teixiera M."/>
            <person name="Abouelleil A."/>
            <person name="Chapman S.B."/>
            <person name="Priest M."/>
            <person name="Young S.K."/>
            <person name="Wortman J."/>
            <person name="Nusbaum C."/>
            <person name="Birren B."/>
        </authorList>
    </citation>
    <scope>NUCLEOTIDE SEQUENCE [LARGE SCALE GENOMIC DNA]</scope>
    <source>
        <strain evidence="3 4">CBS 43764</strain>
    </source>
</reference>
<feature type="disulfide bond" evidence="1">
    <location>
        <begin position="94"/>
        <end position="100"/>
    </location>
</feature>
<evidence type="ECO:0000256" key="1">
    <source>
        <dbReference type="PIRSR" id="PIRSR002703-1"/>
    </source>
</evidence>
<dbReference type="VEuPathDB" id="FungiDB:PV09_05724"/>